<evidence type="ECO:0000256" key="8">
    <source>
        <dbReference type="ARBA" id="ARBA00048617"/>
    </source>
</evidence>
<name>A0A9X0W8K9_9GAMM</name>
<dbReference type="Gene3D" id="3.40.50.10090">
    <property type="match status" value="2"/>
</dbReference>
<evidence type="ECO:0000313" key="11">
    <source>
        <dbReference type="EMBL" id="MBK1618924.1"/>
    </source>
</evidence>
<keyword evidence="12" id="KW-1185">Reference proteome</keyword>
<sequence length="262" mass="27940">MNLTCPLNGRGVLVTRPAAQAEHLCQLIREAGGEPIAFPTLEIRATESPERARQLLAEPWDLMLFVSRNAVEYGMKLSPAGLHSGPDSEPARRPLLGAVGRATAAALREQGLAPDLVPARGFDSEALLALPALTRVGGKRVLIVRGEGGRPLLGETLRARGAEVAFAEVYRRSLPDVDVSAELSAWQARVGFITATSDEVLHNLLQLIGGANQAWLLSTPLVVISDRGGATAMQLGFRRVAVAEETSDEGLIDALCRLAMSR</sequence>
<dbReference type="InterPro" id="IPR003754">
    <property type="entry name" value="4pyrrol_synth_uPrphyn_synth"/>
</dbReference>
<evidence type="ECO:0000256" key="5">
    <source>
        <dbReference type="ARBA" id="ARBA00023244"/>
    </source>
</evidence>
<evidence type="ECO:0000259" key="10">
    <source>
        <dbReference type="Pfam" id="PF02602"/>
    </source>
</evidence>
<accession>A0A9X0W8K9</accession>
<comment type="function">
    <text evidence="6 9">Catalyzes cyclization of the linear tetrapyrrole, hydroxymethylbilane, to the macrocyclic uroporphyrinogen III.</text>
</comment>
<reference evidence="11 12" key="1">
    <citation type="journal article" date="2020" name="Microorganisms">
        <title>Osmotic Adaptation and Compatible Solute Biosynthesis of Phototrophic Bacteria as Revealed from Genome Analyses.</title>
        <authorList>
            <person name="Imhoff J.F."/>
            <person name="Rahn T."/>
            <person name="Kunzel S."/>
            <person name="Keller A."/>
            <person name="Neulinger S.C."/>
        </authorList>
    </citation>
    <scope>NUCLEOTIDE SEQUENCE [LARGE SCALE GENOMIC DNA]</scope>
    <source>
        <strain evidence="11 12">DSM 25653</strain>
    </source>
</reference>
<dbReference type="EC" id="4.2.1.75" evidence="3 9"/>
<dbReference type="InterPro" id="IPR039793">
    <property type="entry name" value="UROS/Hem4"/>
</dbReference>
<evidence type="ECO:0000256" key="9">
    <source>
        <dbReference type="RuleBase" id="RU366031"/>
    </source>
</evidence>
<evidence type="ECO:0000256" key="2">
    <source>
        <dbReference type="ARBA" id="ARBA00008133"/>
    </source>
</evidence>
<evidence type="ECO:0000256" key="1">
    <source>
        <dbReference type="ARBA" id="ARBA00004772"/>
    </source>
</evidence>
<dbReference type="PANTHER" id="PTHR38042:SF1">
    <property type="entry name" value="UROPORPHYRINOGEN-III SYNTHASE, CHLOROPLASTIC"/>
    <property type="match status" value="1"/>
</dbReference>
<evidence type="ECO:0000256" key="4">
    <source>
        <dbReference type="ARBA" id="ARBA00023239"/>
    </source>
</evidence>
<dbReference type="SUPFAM" id="SSF69618">
    <property type="entry name" value="HemD-like"/>
    <property type="match status" value="1"/>
</dbReference>
<evidence type="ECO:0000313" key="12">
    <source>
        <dbReference type="Proteomes" id="UP001138768"/>
    </source>
</evidence>
<dbReference type="GO" id="GO:0004852">
    <property type="term" value="F:uroporphyrinogen-III synthase activity"/>
    <property type="evidence" value="ECO:0007669"/>
    <property type="project" value="UniProtKB-UniRule"/>
</dbReference>
<dbReference type="RefSeq" id="WP_200243540.1">
    <property type="nucleotide sequence ID" value="NZ_NRRY01000015.1"/>
</dbReference>
<dbReference type="Pfam" id="PF02602">
    <property type="entry name" value="HEM4"/>
    <property type="match status" value="1"/>
</dbReference>
<comment type="pathway">
    <text evidence="1 9">Porphyrin-containing compound metabolism; protoporphyrin-IX biosynthesis; coproporphyrinogen-III from 5-aminolevulinate: step 3/4.</text>
</comment>
<dbReference type="CDD" id="cd06578">
    <property type="entry name" value="HemD"/>
    <property type="match status" value="1"/>
</dbReference>
<dbReference type="GO" id="GO:0006782">
    <property type="term" value="P:protoporphyrinogen IX biosynthetic process"/>
    <property type="evidence" value="ECO:0007669"/>
    <property type="project" value="UniProtKB-UniRule"/>
</dbReference>
<evidence type="ECO:0000256" key="7">
    <source>
        <dbReference type="ARBA" id="ARBA00040167"/>
    </source>
</evidence>
<dbReference type="Proteomes" id="UP001138768">
    <property type="component" value="Unassembled WGS sequence"/>
</dbReference>
<dbReference type="GO" id="GO:0006780">
    <property type="term" value="P:uroporphyrinogen III biosynthetic process"/>
    <property type="evidence" value="ECO:0007669"/>
    <property type="project" value="UniProtKB-UniRule"/>
</dbReference>
<evidence type="ECO:0000256" key="3">
    <source>
        <dbReference type="ARBA" id="ARBA00013109"/>
    </source>
</evidence>
<dbReference type="AlphaFoldDB" id="A0A9X0W8K9"/>
<proteinExistence type="inferred from homology"/>
<comment type="similarity">
    <text evidence="2 9">Belongs to the uroporphyrinogen-III synthase family.</text>
</comment>
<organism evidence="11 12">
    <name type="scientific">Lamprobacter modestohalophilus</name>
    <dbReference type="NCBI Taxonomy" id="1064514"/>
    <lineage>
        <taxon>Bacteria</taxon>
        <taxon>Pseudomonadati</taxon>
        <taxon>Pseudomonadota</taxon>
        <taxon>Gammaproteobacteria</taxon>
        <taxon>Chromatiales</taxon>
        <taxon>Chromatiaceae</taxon>
        <taxon>Lamprobacter</taxon>
    </lineage>
</organism>
<protein>
    <recommendedName>
        <fullName evidence="7 9">Uroporphyrinogen-III synthase</fullName>
        <ecNumber evidence="3 9">4.2.1.75</ecNumber>
    </recommendedName>
</protein>
<comment type="catalytic activity">
    <reaction evidence="8 9">
        <text>hydroxymethylbilane = uroporphyrinogen III + H2O</text>
        <dbReference type="Rhea" id="RHEA:18965"/>
        <dbReference type="ChEBI" id="CHEBI:15377"/>
        <dbReference type="ChEBI" id="CHEBI:57308"/>
        <dbReference type="ChEBI" id="CHEBI:57845"/>
        <dbReference type="EC" id="4.2.1.75"/>
    </reaction>
</comment>
<dbReference type="EMBL" id="NRRY01000015">
    <property type="protein sequence ID" value="MBK1618924.1"/>
    <property type="molecule type" value="Genomic_DNA"/>
</dbReference>
<comment type="caution">
    <text evidence="11">The sequence shown here is derived from an EMBL/GenBank/DDBJ whole genome shotgun (WGS) entry which is preliminary data.</text>
</comment>
<evidence type="ECO:0000256" key="6">
    <source>
        <dbReference type="ARBA" id="ARBA00037589"/>
    </source>
</evidence>
<dbReference type="InterPro" id="IPR036108">
    <property type="entry name" value="4pyrrol_syn_uPrphyn_synt_sf"/>
</dbReference>
<dbReference type="PANTHER" id="PTHR38042">
    <property type="entry name" value="UROPORPHYRINOGEN-III SYNTHASE, CHLOROPLASTIC"/>
    <property type="match status" value="1"/>
</dbReference>
<gene>
    <name evidence="11" type="ORF">CKO42_10870</name>
</gene>
<keyword evidence="5 9" id="KW-0627">Porphyrin biosynthesis</keyword>
<feature type="domain" description="Tetrapyrrole biosynthesis uroporphyrinogen III synthase" evidence="10">
    <location>
        <begin position="25"/>
        <end position="252"/>
    </location>
</feature>
<keyword evidence="4 9" id="KW-0456">Lyase</keyword>